<dbReference type="InterPro" id="IPR017452">
    <property type="entry name" value="GPCR_Rhodpsn_7TM"/>
</dbReference>
<feature type="transmembrane region" description="Helical" evidence="12">
    <location>
        <begin position="237"/>
        <end position="260"/>
    </location>
</feature>
<evidence type="ECO:0000256" key="4">
    <source>
        <dbReference type="ARBA" id="ARBA00022692"/>
    </source>
</evidence>
<keyword evidence="2 12" id="KW-1003">Cell membrane</keyword>
<sequence>MHLENETVLPEFILLGLSSDPKTQVALFIVFTSVYTVILIGNFLIIVLVLTDVNLHTPMYFFLTNLSFLDLCYSTSILPRMLKDLSSINKVISYGECVAQMYISLSLGESECVLLVVMAYDRYVAICYPLHYTTIMSKKVCVRLAVSIWICGFLLSISHVALTFNIDTCGYNVINHFVCEVTEVLSLGCENIILVELIIFIVGIIILLTPVTFIVISYVNIIQNILKIASSSGQRKAFSTCGSHMMVVAIFYGSAMASYMKPRSSSLPGTDKVIAVFYTIVTPMLNPMIYTLRNNDVKVAFVKLIAKLKFYDTIVFNNNNE</sequence>
<dbReference type="PROSITE" id="PS00237">
    <property type="entry name" value="G_PROTEIN_RECEP_F1_1"/>
    <property type="match status" value="1"/>
</dbReference>
<evidence type="ECO:0000256" key="10">
    <source>
        <dbReference type="ARBA" id="ARBA00023224"/>
    </source>
</evidence>
<dbReference type="CDD" id="cd15225">
    <property type="entry name" value="7tmA_OR10A-like"/>
    <property type="match status" value="1"/>
</dbReference>
<dbReference type="PRINTS" id="PR00237">
    <property type="entry name" value="GPCRRHODOPSN"/>
</dbReference>
<dbReference type="SUPFAM" id="SSF81321">
    <property type="entry name" value="Family A G protein-coupled receptor-like"/>
    <property type="match status" value="1"/>
</dbReference>
<dbReference type="FunFam" id="1.20.1070.10:FF:000005">
    <property type="entry name" value="Olfactory receptor"/>
    <property type="match status" value="1"/>
</dbReference>
<dbReference type="InterPro" id="IPR000725">
    <property type="entry name" value="Olfact_rcpt"/>
</dbReference>
<feature type="domain" description="G-protein coupled receptors family 1 profile" evidence="13">
    <location>
        <begin position="41"/>
        <end position="290"/>
    </location>
</feature>
<keyword evidence="9 11" id="KW-0675">Receptor</keyword>
<evidence type="ECO:0000256" key="3">
    <source>
        <dbReference type="ARBA" id="ARBA00022606"/>
    </source>
</evidence>
<evidence type="ECO:0000256" key="6">
    <source>
        <dbReference type="ARBA" id="ARBA00022989"/>
    </source>
</evidence>
<accession>A0A8J6JRQ5</accession>
<keyword evidence="7 11" id="KW-0297">G-protein coupled receptor</keyword>
<dbReference type="GO" id="GO:0004930">
    <property type="term" value="F:G protein-coupled receptor activity"/>
    <property type="evidence" value="ECO:0007669"/>
    <property type="project" value="UniProtKB-KW"/>
</dbReference>
<evidence type="ECO:0000313" key="14">
    <source>
        <dbReference type="EMBL" id="KAG9468546.1"/>
    </source>
</evidence>
<comment type="caution">
    <text evidence="14">The sequence shown here is derived from an EMBL/GenBank/DDBJ whole genome shotgun (WGS) entry which is preliminary data.</text>
</comment>
<feature type="transmembrane region" description="Helical" evidence="12">
    <location>
        <begin position="272"/>
        <end position="292"/>
    </location>
</feature>
<gene>
    <name evidence="14" type="ORF">GDO78_022513</name>
</gene>
<reference evidence="14" key="1">
    <citation type="thesis" date="2020" institute="ProQuest LLC" country="789 East Eisenhower Parkway, Ann Arbor, MI, USA">
        <title>Comparative Genomics and Chromosome Evolution.</title>
        <authorList>
            <person name="Mudd A.B."/>
        </authorList>
    </citation>
    <scope>NUCLEOTIDE SEQUENCE</scope>
    <source>
        <strain evidence="14">HN-11 Male</strain>
        <tissue evidence="14">Kidney and liver</tissue>
    </source>
</reference>
<dbReference type="PANTHER" id="PTHR26453">
    <property type="entry name" value="OLFACTORY RECEPTOR"/>
    <property type="match status" value="1"/>
</dbReference>
<dbReference type="PRINTS" id="PR00245">
    <property type="entry name" value="OLFACTORYR"/>
</dbReference>
<feature type="transmembrane region" description="Helical" evidence="12">
    <location>
        <begin position="192"/>
        <end position="216"/>
    </location>
</feature>
<dbReference type="AlphaFoldDB" id="A0A8J6JRQ5"/>
<proteinExistence type="inferred from homology"/>
<keyword evidence="6 12" id="KW-1133">Transmembrane helix</keyword>
<keyword evidence="3 12" id="KW-0716">Sensory transduction</keyword>
<evidence type="ECO:0000256" key="11">
    <source>
        <dbReference type="RuleBase" id="RU000688"/>
    </source>
</evidence>
<name>A0A8J6JRQ5_ELECQ</name>
<dbReference type="Gene3D" id="1.20.1070.10">
    <property type="entry name" value="Rhodopsin 7-helix transmembrane proteins"/>
    <property type="match status" value="1"/>
</dbReference>
<dbReference type="PROSITE" id="PS50262">
    <property type="entry name" value="G_PROTEIN_RECEP_F1_2"/>
    <property type="match status" value="1"/>
</dbReference>
<dbReference type="GO" id="GO:0005886">
    <property type="term" value="C:plasma membrane"/>
    <property type="evidence" value="ECO:0007669"/>
    <property type="project" value="UniProtKB-SubCell"/>
</dbReference>
<feature type="transmembrane region" description="Helical" evidence="12">
    <location>
        <begin position="140"/>
        <end position="162"/>
    </location>
</feature>
<evidence type="ECO:0000259" key="13">
    <source>
        <dbReference type="PROSITE" id="PS50262"/>
    </source>
</evidence>
<keyword evidence="4 11" id="KW-0812">Transmembrane</keyword>
<protein>
    <recommendedName>
        <fullName evidence="12">Olfactory receptor</fullName>
    </recommendedName>
</protein>
<evidence type="ECO:0000256" key="5">
    <source>
        <dbReference type="ARBA" id="ARBA00022725"/>
    </source>
</evidence>
<dbReference type="OrthoDB" id="6147321at2759"/>
<evidence type="ECO:0000256" key="7">
    <source>
        <dbReference type="ARBA" id="ARBA00023040"/>
    </source>
</evidence>
<evidence type="ECO:0000256" key="1">
    <source>
        <dbReference type="ARBA" id="ARBA00004651"/>
    </source>
</evidence>
<evidence type="ECO:0000256" key="2">
    <source>
        <dbReference type="ARBA" id="ARBA00022475"/>
    </source>
</evidence>
<evidence type="ECO:0000256" key="12">
    <source>
        <dbReference type="RuleBase" id="RU363047"/>
    </source>
</evidence>
<keyword evidence="10 11" id="KW-0807">Transducer</keyword>
<organism evidence="14 15">
    <name type="scientific">Eleutherodactylus coqui</name>
    <name type="common">Puerto Rican coqui</name>
    <dbReference type="NCBI Taxonomy" id="57060"/>
    <lineage>
        <taxon>Eukaryota</taxon>
        <taxon>Metazoa</taxon>
        <taxon>Chordata</taxon>
        <taxon>Craniata</taxon>
        <taxon>Vertebrata</taxon>
        <taxon>Euteleostomi</taxon>
        <taxon>Amphibia</taxon>
        <taxon>Batrachia</taxon>
        <taxon>Anura</taxon>
        <taxon>Neobatrachia</taxon>
        <taxon>Hyloidea</taxon>
        <taxon>Eleutherodactylidae</taxon>
        <taxon>Eleutherodactylinae</taxon>
        <taxon>Eleutherodactylus</taxon>
        <taxon>Eleutherodactylus</taxon>
    </lineage>
</organism>
<feature type="transmembrane region" description="Helical" evidence="12">
    <location>
        <begin position="25"/>
        <end position="48"/>
    </location>
</feature>
<feature type="transmembrane region" description="Helical" evidence="12">
    <location>
        <begin position="60"/>
        <end position="79"/>
    </location>
</feature>
<keyword evidence="15" id="KW-1185">Reference proteome</keyword>
<dbReference type="EMBL" id="WNTK01000834">
    <property type="protein sequence ID" value="KAG9468546.1"/>
    <property type="molecule type" value="Genomic_DNA"/>
</dbReference>
<dbReference type="Proteomes" id="UP000770717">
    <property type="component" value="Unassembled WGS sequence"/>
</dbReference>
<dbReference type="InterPro" id="IPR000276">
    <property type="entry name" value="GPCR_Rhodpsn"/>
</dbReference>
<dbReference type="Pfam" id="PF13853">
    <property type="entry name" value="7tm_4"/>
    <property type="match status" value="1"/>
</dbReference>
<comment type="similarity">
    <text evidence="11">Belongs to the G-protein coupled receptor 1 family.</text>
</comment>
<feature type="transmembrane region" description="Helical" evidence="12">
    <location>
        <begin position="99"/>
        <end position="120"/>
    </location>
</feature>
<evidence type="ECO:0000313" key="15">
    <source>
        <dbReference type="Proteomes" id="UP000770717"/>
    </source>
</evidence>
<evidence type="ECO:0000256" key="9">
    <source>
        <dbReference type="ARBA" id="ARBA00023170"/>
    </source>
</evidence>
<evidence type="ECO:0000256" key="8">
    <source>
        <dbReference type="ARBA" id="ARBA00023136"/>
    </source>
</evidence>
<dbReference type="GO" id="GO:0004984">
    <property type="term" value="F:olfactory receptor activity"/>
    <property type="evidence" value="ECO:0007669"/>
    <property type="project" value="InterPro"/>
</dbReference>
<keyword evidence="8 12" id="KW-0472">Membrane</keyword>
<keyword evidence="5 12" id="KW-0552">Olfaction</keyword>
<comment type="subcellular location">
    <subcellularLocation>
        <location evidence="1 12">Cell membrane</location>
        <topology evidence="1 12">Multi-pass membrane protein</topology>
    </subcellularLocation>
</comment>